<sequence>MAPVELLVTHLALLDAVRQKGYFCEAGFLQTMVHDNINISDYCAFCTFPPGTFRGGISIIKGVISVALSRPSSPPPPGTARM</sequence>
<reference evidence="2" key="1">
    <citation type="journal article" date="2013" name="Science">
        <title>Comparative analysis of bat genomes provides insight into the evolution of flight and immunity.</title>
        <authorList>
            <person name="Zhang G."/>
            <person name="Cowled C."/>
            <person name="Shi Z."/>
            <person name="Huang Z."/>
            <person name="Bishop-Lilly K.A."/>
            <person name="Fang X."/>
            <person name="Wynne J.W."/>
            <person name="Xiong Z."/>
            <person name="Baker M.L."/>
            <person name="Zhao W."/>
            <person name="Tachedjian M."/>
            <person name="Zhu Y."/>
            <person name="Zhou P."/>
            <person name="Jiang X."/>
            <person name="Ng J."/>
            <person name="Yang L."/>
            <person name="Wu L."/>
            <person name="Xiao J."/>
            <person name="Feng Y."/>
            <person name="Chen Y."/>
            <person name="Sun X."/>
            <person name="Zhang Y."/>
            <person name="Marsh G.A."/>
            <person name="Crameri G."/>
            <person name="Broder C.C."/>
            <person name="Frey K.G."/>
            <person name="Wang L.F."/>
            <person name="Wang J."/>
        </authorList>
    </citation>
    <scope>NUCLEOTIDE SEQUENCE [LARGE SCALE GENOMIC DNA]</scope>
</reference>
<dbReference type="Proteomes" id="UP000010552">
    <property type="component" value="Unassembled WGS sequence"/>
</dbReference>
<organism evidence="1 2">
    <name type="scientific">Pteropus alecto</name>
    <name type="common">Black flying fox</name>
    <dbReference type="NCBI Taxonomy" id="9402"/>
    <lineage>
        <taxon>Eukaryota</taxon>
        <taxon>Metazoa</taxon>
        <taxon>Chordata</taxon>
        <taxon>Craniata</taxon>
        <taxon>Vertebrata</taxon>
        <taxon>Euteleostomi</taxon>
        <taxon>Mammalia</taxon>
        <taxon>Eutheria</taxon>
        <taxon>Laurasiatheria</taxon>
        <taxon>Chiroptera</taxon>
        <taxon>Yinpterochiroptera</taxon>
        <taxon>Pteropodoidea</taxon>
        <taxon>Pteropodidae</taxon>
        <taxon>Pteropodinae</taxon>
        <taxon>Pteropus</taxon>
    </lineage>
</organism>
<evidence type="ECO:0000313" key="2">
    <source>
        <dbReference type="Proteomes" id="UP000010552"/>
    </source>
</evidence>
<gene>
    <name evidence="1" type="ORF">PAL_GLEAN10020696</name>
</gene>
<dbReference type="EMBL" id="KB031153">
    <property type="protein sequence ID" value="ELK01094.1"/>
    <property type="molecule type" value="Genomic_DNA"/>
</dbReference>
<evidence type="ECO:0000313" key="1">
    <source>
        <dbReference type="EMBL" id="ELK01094.1"/>
    </source>
</evidence>
<name>L5JNV2_PTEAL</name>
<dbReference type="InParanoid" id="L5JNV2"/>
<proteinExistence type="predicted"/>
<protein>
    <submittedName>
        <fullName evidence="1">Uncharacterized protein</fullName>
    </submittedName>
</protein>
<dbReference type="AlphaFoldDB" id="L5JNV2"/>
<accession>L5JNV2</accession>
<keyword evidence="2" id="KW-1185">Reference proteome</keyword>